<keyword evidence="2" id="KW-1185">Reference proteome</keyword>
<proteinExistence type="predicted"/>
<accession>V5XJS3</accession>
<sequence>MVRGKLREAARQMRERVSAPPDQIVIFAGLPRFCAWPILLQIQQVVVQRRVVVLGPRTWVDE</sequence>
<dbReference type="AlphaFoldDB" id="V5XJS3"/>
<protein>
    <submittedName>
        <fullName evidence="1">Uncharacterized protein</fullName>
    </submittedName>
</protein>
<evidence type="ECO:0000313" key="1">
    <source>
        <dbReference type="EMBL" id="AHC28054.1"/>
    </source>
</evidence>
<dbReference type="EMBL" id="CP006936">
    <property type="protein sequence ID" value="AHC28054.1"/>
    <property type="molecule type" value="Genomic_DNA"/>
</dbReference>
<evidence type="ECO:0000313" key="2">
    <source>
        <dbReference type="Proteomes" id="UP000018763"/>
    </source>
</evidence>
<organism evidence="1 2">
    <name type="scientific">Mycolicibacterium neoaurum VKM Ac-1815D</name>
    <dbReference type="NCBI Taxonomy" id="700508"/>
    <lineage>
        <taxon>Bacteria</taxon>
        <taxon>Bacillati</taxon>
        <taxon>Actinomycetota</taxon>
        <taxon>Actinomycetes</taxon>
        <taxon>Mycobacteriales</taxon>
        <taxon>Mycobacteriaceae</taxon>
        <taxon>Mycolicibacterium</taxon>
    </lineage>
</organism>
<dbReference type="KEGG" id="mne:D174_21830"/>
<dbReference type="HOGENOM" id="CLU_2899375_0_0_11"/>
<gene>
    <name evidence="1" type="ORF">D174_21830</name>
</gene>
<dbReference type="Proteomes" id="UP000018763">
    <property type="component" value="Chromosome"/>
</dbReference>
<name>V5XJS3_MYCNE</name>
<reference evidence="1 2" key="1">
    <citation type="journal article" date="2014" name="Genome Announc.">
        <title>Complete Genome Sequence of Sterol-Transforming Mycobacterium neoaurum Strain VKM Ac-1815D.</title>
        <authorList>
            <person name="Shtratnikova V.Y."/>
            <person name="Bragin E.Y."/>
            <person name="Dovbnya D.V."/>
            <person name="Pekov Y.A."/>
            <person name="Schelkunov M.I."/>
            <person name="Strizhov N."/>
            <person name="Ivashina T.V."/>
            <person name="Ashapkin V.V."/>
            <person name="Donova M.V."/>
        </authorList>
    </citation>
    <scope>NUCLEOTIDE SEQUENCE [LARGE SCALE GENOMIC DNA]</scope>
    <source>
        <strain evidence="1 2">VKM Ac-1815D</strain>
    </source>
</reference>